<comment type="similarity">
    <text evidence="1">Belongs to the isochorismatase family.</text>
</comment>
<dbReference type="InterPro" id="IPR052347">
    <property type="entry name" value="Isochorismatase_Nicotinamidase"/>
</dbReference>
<evidence type="ECO:0000256" key="4">
    <source>
        <dbReference type="ARBA" id="ARBA00022801"/>
    </source>
</evidence>
<accession>A0A3G4ZQZ9</accession>
<dbReference type="GO" id="GO:0019363">
    <property type="term" value="P:pyridine nucleotide biosynthetic process"/>
    <property type="evidence" value="ECO:0007669"/>
    <property type="project" value="UniProtKB-KW"/>
</dbReference>
<dbReference type="SUPFAM" id="SSF52499">
    <property type="entry name" value="Isochorismatase-like hydrolases"/>
    <property type="match status" value="1"/>
</dbReference>
<dbReference type="GO" id="GO:0008936">
    <property type="term" value="F:nicotinamidase activity"/>
    <property type="evidence" value="ECO:0007669"/>
    <property type="project" value="UniProtKB-EC"/>
</dbReference>
<keyword evidence="2" id="KW-0662">Pyridine nucleotide biosynthesis</keyword>
<name>A0A3G4ZQZ9_9VIRU</name>
<dbReference type="Pfam" id="PF00857">
    <property type="entry name" value="Isochorismatase"/>
    <property type="match status" value="1"/>
</dbReference>
<dbReference type="GO" id="GO:0046872">
    <property type="term" value="F:metal ion binding"/>
    <property type="evidence" value="ECO:0007669"/>
    <property type="project" value="UniProtKB-KW"/>
</dbReference>
<dbReference type="PANTHER" id="PTHR11080:SF2">
    <property type="entry name" value="LD05707P"/>
    <property type="match status" value="1"/>
</dbReference>
<dbReference type="EC" id="3.5.1.19" evidence="6"/>
<protein>
    <recommendedName>
        <fullName evidence="6">nicotinamidase</fullName>
        <ecNumber evidence="6">3.5.1.19</ecNumber>
    </recommendedName>
    <alternativeName>
        <fullName evidence="7">Nicotinamide deamidase</fullName>
    </alternativeName>
</protein>
<evidence type="ECO:0000256" key="6">
    <source>
        <dbReference type="ARBA" id="ARBA00039017"/>
    </source>
</evidence>
<gene>
    <name evidence="9" type="ORF">Barrevirus35_5</name>
</gene>
<dbReference type="EMBL" id="MK072032">
    <property type="protein sequence ID" value="AYV77326.1"/>
    <property type="molecule type" value="Genomic_DNA"/>
</dbReference>
<proteinExistence type="inferred from homology"/>
<sequence>MNKALIIMDLQNDFCNGGPIPHFNSLTIIPKINSIRDSFKHVFLCRELHQENHSSFKECGGKLQKHCIIGTNGSEFNEHLTILPDDIIVDRGTLQKFDSSSAFYDSEDTKKETNLRHLLTINGLTDLYFCGISMDTSIFSTVLDAINWRYNCYIYKDCIAYLNEEKCEANIKYLEQLGVKFI</sequence>
<evidence type="ECO:0000259" key="8">
    <source>
        <dbReference type="Pfam" id="PF00857"/>
    </source>
</evidence>
<feature type="domain" description="Isochorismatase-like" evidence="8">
    <location>
        <begin position="4"/>
        <end position="180"/>
    </location>
</feature>
<comment type="pathway">
    <text evidence="5">Cofactor biosynthesis; nicotinate biosynthesis; nicotinate from nicotinamide: step 1/1.</text>
</comment>
<dbReference type="PANTHER" id="PTHR11080">
    <property type="entry name" value="PYRAZINAMIDASE/NICOTINAMIDASE"/>
    <property type="match status" value="1"/>
</dbReference>
<reference evidence="9" key="1">
    <citation type="submission" date="2018-10" db="EMBL/GenBank/DDBJ databases">
        <title>Hidden diversity of soil giant viruses.</title>
        <authorList>
            <person name="Schulz F."/>
            <person name="Alteio L."/>
            <person name="Goudeau D."/>
            <person name="Ryan E.M."/>
            <person name="Malmstrom R.R."/>
            <person name="Blanchard J."/>
            <person name="Woyke T."/>
        </authorList>
    </citation>
    <scope>NUCLEOTIDE SEQUENCE</scope>
    <source>
        <strain evidence="9">BAV1</strain>
    </source>
</reference>
<organism evidence="9">
    <name type="scientific">Barrevirus sp</name>
    <dbReference type="NCBI Taxonomy" id="2487763"/>
    <lineage>
        <taxon>Viruses</taxon>
        <taxon>Varidnaviria</taxon>
        <taxon>Bamfordvirae</taxon>
        <taxon>Nucleocytoviricota</taxon>
        <taxon>Megaviricetes</taxon>
        <taxon>Imitervirales</taxon>
        <taxon>Mimiviridae</taxon>
        <taxon>Klosneuvirinae</taxon>
    </lineage>
</organism>
<keyword evidence="4" id="KW-0378">Hydrolase</keyword>
<evidence type="ECO:0000256" key="2">
    <source>
        <dbReference type="ARBA" id="ARBA00022642"/>
    </source>
</evidence>
<evidence type="ECO:0000256" key="1">
    <source>
        <dbReference type="ARBA" id="ARBA00006336"/>
    </source>
</evidence>
<evidence type="ECO:0000256" key="5">
    <source>
        <dbReference type="ARBA" id="ARBA00037900"/>
    </source>
</evidence>
<dbReference type="InterPro" id="IPR036380">
    <property type="entry name" value="Isochorismatase-like_sf"/>
</dbReference>
<dbReference type="InterPro" id="IPR000868">
    <property type="entry name" value="Isochorismatase-like_dom"/>
</dbReference>
<evidence type="ECO:0000256" key="3">
    <source>
        <dbReference type="ARBA" id="ARBA00022723"/>
    </source>
</evidence>
<evidence type="ECO:0000313" key="9">
    <source>
        <dbReference type="EMBL" id="AYV77326.1"/>
    </source>
</evidence>
<keyword evidence="3" id="KW-0479">Metal-binding</keyword>
<evidence type="ECO:0000256" key="7">
    <source>
        <dbReference type="ARBA" id="ARBA00043224"/>
    </source>
</evidence>
<dbReference type="Gene3D" id="3.40.50.850">
    <property type="entry name" value="Isochorismatase-like"/>
    <property type="match status" value="1"/>
</dbReference>